<sequence>MLQTFINLILFALLIASQRGLLIYAQDTDSGIVSLNNATTGWYVCSKQNSNYIDYSVSIVPDGATPNDQAGITVQAHRPAIFSQFGLLTFATNYSGARQFADPNSASYIFIAAKSCADQPVRSCSPTSTTFNATNIICLAVSNPNNCGIKFSYSISFTSGVGFPPLTVFDSQPSSCPTATTTSPPSVSTVDPGVINSDIPIPSFNVGSVNLSKNLGLVWAFIVIVLGSIFIC</sequence>
<evidence type="ECO:0000313" key="3">
    <source>
        <dbReference type="EMBL" id="RIB04638.1"/>
    </source>
</evidence>
<comment type="caution">
    <text evidence="3">The sequence shown here is derived from an EMBL/GenBank/DDBJ whole genome shotgun (WGS) entry which is preliminary data.</text>
</comment>
<organism evidence="3 4">
    <name type="scientific">Gigaspora rosea</name>
    <dbReference type="NCBI Taxonomy" id="44941"/>
    <lineage>
        <taxon>Eukaryota</taxon>
        <taxon>Fungi</taxon>
        <taxon>Fungi incertae sedis</taxon>
        <taxon>Mucoromycota</taxon>
        <taxon>Glomeromycotina</taxon>
        <taxon>Glomeromycetes</taxon>
        <taxon>Diversisporales</taxon>
        <taxon>Gigasporaceae</taxon>
        <taxon>Gigaspora</taxon>
    </lineage>
</organism>
<evidence type="ECO:0000256" key="2">
    <source>
        <dbReference type="SAM" id="SignalP"/>
    </source>
</evidence>
<reference evidence="3 4" key="1">
    <citation type="submission" date="2018-06" db="EMBL/GenBank/DDBJ databases">
        <title>Comparative genomics reveals the genomic features of Rhizophagus irregularis, R. cerebriforme, R. diaphanum and Gigaspora rosea, and their symbiotic lifestyle signature.</title>
        <authorList>
            <person name="Morin E."/>
            <person name="San Clemente H."/>
            <person name="Chen E.C.H."/>
            <person name="De La Providencia I."/>
            <person name="Hainaut M."/>
            <person name="Kuo A."/>
            <person name="Kohler A."/>
            <person name="Murat C."/>
            <person name="Tang N."/>
            <person name="Roy S."/>
            <person name="Loubradou J."/>
            <person name="Henrissat B."/>
            <person name="Grigoriev I.V."/>
            <person name="Corradi N."/>
            <person name="Roux C."/>
            <person name="Martin F.M."/>
        </authorList>
    </citation>
    <scope>NUCLEOTIDE SEQUENCE [LARGE SCALE GENOMIC DNA]</scope>
    <source>
        <strain evidence="3 4">DAOM 194757</strain>
    </source>
</reference>
<proteinExistence type="predicted"/>
<feature type="signal peptide" evidence="2">
    <location>
        <begin position="1"/>
        <end position="20"/>
    </location>
</feature>
<dbReference type="EMBL" id="QKWP01002141">
    <property type="protein sequence ID" value="RIB04638.1"/>
    <property type="molecule type" value="Genomic_DNA"/>
</dbReference>
<keyword evidence="1" id="KW-0472">Membrane</keyword>
<evidence type="ECO:0000256" key="1">
    <source>
        <dbReference type="SAM" id="Phobius"/>
    </source>
</evidence>
<dbReference type="Proteomes" id="UP000266673">
    <property type="component" value="Unassembled WGS sequence"/>
</dbReference>
<keyword evidence="4" id="KW-1185">Reference proteome</keyword>
<name>A0A397U6E7_9GLOM</name>
<dbReference type="OrthoDB" id="2433342at2759"/>
<feature type="transmembrane region" description="Helical" evidence="1">
    <location>
        <begin position="214"/>
        <end position="231"/>
    </location>
</feature>
<keyword evidence="1" id="KW-1133">Transmembrane helix</keyword>
<keyword evidence="2" id="KW-0732">Signal</keyword>
<keyword evidence="1" id="KW-0812">Transmembrane</keyword>
<gene>
    <name evidence="3" type="ORF">C2G38_2254272</name>
</gene>
<evidence type="ECO:0000313" key="4">
    <source>
        <dbReference type="Proteomes" id="UP000266673"/>
    </source>
</evidence>
<accession>A0A397U6E7</accession>
<dbReference type="AlphaFoldDB" id="A0A397U6E7"/>
<protein>
    <submittedName>
        <fullName evidence="3">Uncharacterized protein</fullName>
    </submittedName>
</protein>
<feature type="chain" id="PRO_5017339839" evidence="2">
    <location>
        <begin position="21"/>
        <end position="232"/>
    </location>
</feature>